<proteinExistence type="predicted"/>
<keyword evidence="2" id="KW-1185">Reference proteome</keyword>
<evidence type="ECO:0000313" key="1">
    <source>
        <dbReference type="EMBL" id="KAL3689901.1"/>
    </source>
</evidence>
<evidence type="ECO:0000313" key="2">
    <source>
        <dbReference type="Proteomes" id="UP001633002"/>
    </source>
</evidence>
<sequence length="135" mass="14245">MDLGSPSGSTPMESENNRRIRMVQTEVDRVKLLPPSSSYAVHRLRYGGDGDGLGGGGELYTYGGGGDGLGGGGELYTYGGRWGWAWRRWRIVIVWRRWRCAWGGGGGDALGVNRELTFNGGGGGHKLGGGGGGEL</sequence>
<reference evidence="1 2" key="1">
    <citation type="submission" date="2024-09" db="EMBL/GenBank/DDBJ databases">
        <title>Chromosome-scale assembly of Riccia sorocarpa.</title>
        <authorList>
            <person name="Paukszto L."/>
        </authorList>
    </citation>
    <scope>NUCLEOTIDE SEQUENCE [LARGE SCALE GENOMIC DNA]</scope>
    <source>
        <strain evidence="1">LP-2024</strain>
        <tissue evidence="1">Aerial parts of the thallus</tissue>
    </source>
</reference>
<accession>A0ABD3HGD4</accession>
<dbReference type="AlphaFoldDB" id="A0ABD3HGD4"/>
<comment type="caution">
    <text evidence="1">The sequence shown here is derived from an EMBL/GenBank/DDBJ whole genome shotgun (WGS) entry which is preliminary data.</text>
</comment>
<organism evidence="1 2">
    <name type="scientific">Riccia sorocarpa</name>
    <dbReference type="NCBI Taxonomy" id="122646"/>
    <lineage>
        <taxon>Eukaryota</taxon>
        <taxon>Viridiplantae</taxon>
        <taxon>Streptophyta</taxon>
        <taxon>Embryophyta</taxon>
        <taxon>Marchantiophyta</taxon>
        <taxon>Marchantiopsida</taxon>
        <taxon>Marchantiidae</taxon>
        <taxon>Marchantiales</taxon>
        <taxon>Ricciaceae</taxon>
        <taxon>Riccia</taxon>
    </lineage>
</organism>
<gene>
    <name evidence="1" type="ORF">R1sor_016210</name>
</gene>
<dbReference type="Proteomes" id="UP001633002">
    <property type="component" value="Unassembled WGS sequence"/>
</dbReference>
<protein>
    <submittedName>
        <fullName evidence="1">Uncharacterized protein</fullName>
    </submittedName>
</protein>
<name>A0ABD3HGD4_9MARC</name>
<dbReference type="EMBL" id="JBJQOH010000004">
    <property type="protein sequence ID" value="KAL3689901.1"/>
    <property type="molecule type" value="Genomic_DNA"/>
</dbReference>